<dbReference type="InterPro" id="IPR016155">
    <property type="entry name" value="Mopterin_synth/thiamin_S_b"/>
</dbReference>
<protein>
    <submittedName>
        <fullName evidence="1">Sulfur carrier protein ThiS</fullName>
    </submittedName>
</protein>
<dbReference type="Proteomes" id="UP000244908">
    <property type="component" value="Chromosome"/>
</dbReference>
<dbReference type="Pfam" id="PF02597">
    <property type="entry name" value="ThiS"/>
    <property type="match status" value="1"/>
</dbReference>
<sequence>MQIMVNESPVSAESPITLSALLQQLNQSTMGMAVAVNQEICPKSQWDSHLLQNGDVVLLFQAIAGG</sequence>
<organism evidence="1 2">
    <name type="scientific">Limnobaculum parvum</name>
    <dbReference type="NCBI Taxonomy" id="2172103"/>
    <lineage>
        <taxon>Bacteria</taxon>
        <taxon>Pseudomonadati</taxon>
        <taxon>Pseudomonadota</taxon>
        <taxon>Gammaproteobacteria</taxon>
        <taxon>Enterobacterales</taxon>
        <taxon>Budviciaceae</taxon>
        <taxon>Limnobaculum</taxon>
    </lineage>
</organism>
<dbReference type="InterPro" id="IPR003749">
    <property type="entry name" value="ThiS/MoaD-like"/>
</dbReference>
<keyword evidence="2" id="KW-1185">Reference proteome</keyword>
<name>A0A2Y9TZC2_9GAMM</name>
<gene>
    <name evidence="1" type="ORF">HYN51_11455</name>
</gene>
<dbReference type="Gene3D" id="3.10.20.30">
    <property type="match status" value="1"/>
</dbReference>
<reference evidence="1 2" key="1">
    <citation type="journal article" date="2019" name="Int. J. Syst. Evol. Microbiol.">
        <title>Limnobaculum parvum gen. nov., sp. nov., isolated from a freshwater lake.</title>
        <authorList>
            <person name="Baek C."/>
            <person name="Shin S.K."/>
            <person name="Yi H."/>
        </authorList>
    </citation>
    <scope>NUCLEOTIDE SEQUENCE [LARGE SCALE GENOMIC DNA]</scope>
    <source>
        <strain evidence="1 2">HYN0051</strain>
    </source>
</reference>
<dbReference type="NCBIfam" id="TIGR01683">
    <property type="entry name" value="thiS"/>
    <property type="match status" value="1"/>
</dbReference>
<dbReference type="PANTHER" id="PTHR34472:SF1">
    <property type="entry name" value="SULFUR CARRIER PROTEIN THIS"/>
    <property type="match status" value="1"/>
</dbReference>
<evidence type="ECO:0000313" key="2">
    <source>
        <dbReference type="Proteomes" id="UP000244908"/>
    </source>
</evidence>
<dbReference type="PANTHER" id="PTHR34472">
    <property type="entry name" value="SULFUR CARRIER PROTEIN THIS"/>
    <property type="match status" value="1"/>
</dbReference>
<dbReference type="SUPFAM" id="SSF54285">
    <property type="entry name" value="MoaD/ThiS"/>
    <property type="match status" value="1"/>
</dbReference>
<accession>A0A2Y9TZC2</accession>
<dbReference type="InterPro" id="IPR010035">
    <property type="entry name" value="Thi_S"/>
</dbReference>
<dbReference type="RefSeq" id="WP_108901173.1">
    <property type="nucleotide sequence ID" value="NZ_CP029185.2"/>
</dbReference>
<dbReference type="OrthoDB" id="6388078at2"/>
<dbReference type="CDD" id="cd00565">
    <property type="entry name" value="Ubl_ThiS"/>
    <property type="match status" value="1"/>
</dbReference>
<dbReference type="InterPro" id="IPR012675">
    <property type="entry name" value="Beta-grasp_dom_sf"/>
</dbReference>
<proteinExistence type="predicted"/>
<evidence type="ECO:0000313" key="1">
    <source>
        <dbReference type="EMBL" id="AWH89118.1"/>
    </source>
</evidence>
<dbReference type="KEGG" id="lpv:HYN51_11455"/>
<dbReference type="EMBL" id="CP029185">
    <property type="protein sequence ID" value="AWH89118.1"/>
    <property type="molecule type" value="Genomic_DNA"/>
</dbReference>
<dbReference type="AlphaFoldDB" id="A0A2Y9TZC2"/>